<feature type="compositionally biased region" description="Low complexity" evidence="1">
    <location>
        <begin position="311"/>
        <end position="325"/>
    </location>
</feature>
<dbReference type="PROSITE" id="PS51782">
    <property type="entry name" value="LYSM"/>
    <property type="match status" value="1"/>
</dbReference>
<protein>
    <submittedName>
        <fullName evidence="4">LysM peptidoglycan-binding domain-containing protein</fullName>
    </submittedName>
</protein>
<keyword evidence="5" id="KW-1185">Reference proteome</keyword>
<evidence type="ECO:0000256" key="1">
    <source>
        <dbReference type="SAM" id="MobiDB-lite"/>
    </source>
</evidence>
<keyword evidence="2" id="KW-0812">Transmembrane</keyword>
<dbReference type="SMART" id="SM00257">
    <property type="entry name" value="LysM"/>
    <property type="match status" value="1"/>
</dbReference>
<name>A0ABR7FTT4_9FIRM</name>
<dbReference type="RefSeq" id="WP_024728967.1">
    <property type="nucleotide sequence ID" value="NZ_JACOOS010000019.1"/>
</dbReference>
<dbReference type="EMBL" id="JACOOS010000019">
    <property type="protein sequence ID" value="MBC5678602.1"/>
    <property type="molecule type" value="Genomic_DNA"/>
</dbReference>
<evidence type="ECO:0000313" key="5">
    <source>
        <dbReference type="Proteomes" id="UP000635828"/>
    </source>
</evidence>
<evidence type="ECO:0000313" key="4">
    <source>
        <dbReference type="EMBL" id="MBC5678602.1"/>
    </source>
</evidence>
<reference evidence="4 5" key="1">
    <citation type="submission" date="2020-08" db="EMBL/GenBank/DDBJ databases">
        <title>Genome public.</title>
        <authorList>
            <person name="Liu C."/>
            <person name="Sun Q."/>
        </authorList>
    </citation>
    <scope>NUCLEOTIDE SEQUENCE [LARGE SCALE GENOMIC DNA]</scope>
    <source>
        <strain evidence="4 5">NSJ-7</strain>
    </source>
</reference>
<dbReference type="InterPro" id="IPR052196">
    <property type="entry name" value="Bact_Kbp"/>
</dbReference>
<feature type="compositionally biased region" description="Polar residues" evidence="1">
    <location>
        <begin position="281"/>
        <end position="292"/>
    </location>
</feature>
<dbReference type="InterPro" id="IPR018392">
    <property type="entry name" value="LysM"/>
</dbReference>
<keyword evidence="2" id="KW-0472">Membrane</keyword>
<dbReference type="Pfam" id="PF01476">
    <property type="entry name" value="LysM"/>
    <property type="match status" value="1"/>
</dbReference>
<dbReference type="Gene3D" id="3.10.350.10">
    <property type="entry name" value="LysM domain"/>
    <property type="match status" value="1"/>
</dbReference>
<dbReference type="PANTHER" id="PTHR34700">
    <property type="entry name" value="POTASSIUM BINDING PROTEIN KBP"/>
    <property type="match status" value="1"/>
</dbReference>
<sequence length="383" mass="43538">MRAENQLPKNIRQIGGPVGTTKVYIEDFVVTFLKALTTDKNTFVRGAILFGEKKSIDNETVIFIRGAVEGQNIELDLDETVFDDKVWREIYQKKERFFPDLEVIGWALSRMGFSVRLNDKIKKTHFENFPGDGKVLYMTDHLEGEDAFYVYRGQDLVRQSGYYIYYEKNPMMQEYLIERNQKLKEAVSYETMLEAKRDEKIVRQFRTIVQEKQKSSRTKVMMKRLSSSAAMLLVLILAGGMFYYSRLDNSSSFGDAIHGAVETMGKGVKDNVSMEEENKESGTTTKQLPTSTEKADGTEAGTTADKKKTETGTTAATASTQKSAQSMARSRTYVVKKGDSLVSISRRMYGSRKYMYKILDANKIGPKEHIYPGQKLIIPSITK</sequence>
<feature type="transmembrane region" description="Helical" evidence="2">
    <location>
        <begin position="225"/>
        <end position="244"/>
    </location>
</feature>
<dbReference type="Proteomes" id="UP000635828">
    <property type="component" value="Unassembled WGS sequence"/>
</dbReference>
<proteinExistence type="predicted"/>
<dbReference type="CDD" id="cd00118">
    <property type="entry name" value="LysM"/>
    <property type="match status" value="1"/>
</dbReference>
<gene>
    <name evidence="4" type="ORF">H8S22_13725</name>
</gene>
<keyword evidence="2" id="KW-1133">Transmembrane helix</keyword>
<dbReference type="PANTHER" id="PTHR34700:SF4">
    <property type="entry name" value="PHAGE-LIKE ELEMENT PBSX PROTEIN XKDP"/>
    <property type="match status" value="1"/>
</dbReference>
<dbReference type="InterPro" id="IPR036779">
    <property type="entry name" value="LysM_dom_sf"/>
</dbReference>
<feature type="region of interest" description="Disordered" evidence="1">
    <location>
        <begin position="268"/>
        <end position="330"/>
    </location>
</feature>
<dbReference type="SUPFAM" id="SSF54106">
    <property type="entry name" value="LysM domain"/>
    <property type="match status" value="1"/>
</dbReference>
<evidence type="ECO:0000259" key="3">
    <source>
        <dbReference type="PROSITE" id="PS51782"/>
    </source>
</evidence>
<evidence type="ECO:0000256" key="2">
    <source>
        <dbReference type="SAM" id="Phobius"/>
    </source>
</evidence>
<organism evidence="4 5">
    <name type="scientific">Anaerostipes hominis</name>
    <name type="common">ex Liu et al. 2021</name>
    <dbReference type="NCBI Taxonomy" id="2763018"/>
    <lineage>
        <taxon>Bacteria</taxon>
        <taxon>Bacillati</taxon>
        <taxon>Bacillota</taxon>
        <taxon>Clostridia</taxon>
        <taxon>Lachnospirales</taxon>
        <taxon>Lachnospiraceae</taxon>
        <taxon>Anaerostipes</taxon>
    </lineage>
</organism>
<accession>A0ABR7FTT4</accession>
<feature type="domain" description="LysM" evidence="3">
    <location>
        <begin position="331"/>
        <end position="378"/>
    </location>
</feature>
<comment type="caution">
    <text evidence="4">The sequence shown here is derived from an EMBL/GenBank/DDBJ whole genome shotgun (WGS) entry which is preliminary data.</text>
</comment>